<feature type="region of interest" description="Disordered" evidence="1">
    <location>
        <begin position="190"/>
        <end position="224"/>
    </location>
</feature>
<keyword evidence="4" id="KW-1185">Reference proteome</keyword>
<evidence type="ECO:0000313" key="4">
    <source>
        <dbReference type="Proteomes" id="UP000192923"/>
    </source>
</evidence>
<feature type="transmembrane region" description="Helical" evidence="2">
    <location>
        <begin position="69"/>
        <end position="95"/>
    </location>
</feature>
<evidence type="ECO:0000256" key="2">
    <source>
        <dbReference type="SAM" id="Phobius"/>
    </source>
</evidence>
<reference evidence="3 4" key="1">
    <citation type="submission" date="2016-12" db="EMBL/GenBank/DDBJ databases">
        <authorList>
            <person name="Song W.-J."/>
            <person name="Kurnit D.M."/>
        </authorList>
    </citation>
    <scope>NUCLEOTIDE SEQUENCE [LARGE SCALE GENOMIC DNA]</scope>
    <source>
        <strain evidence="3 4">175</strain>
    </source>
</reference>
<feature type="transmembrane region" description="Helical" evidence="2">
    <location>
        <begin position="31"/>
        <end position="48"/>
    </location>
</feature>
<evidence type="ECO:0000313" key="3">
    <source>
        <dbReference type="EMBL" id="SMF97932.1"/>
    </source>
</evidence>
<dbReference type="STRING" id="1760988.SAMN02949497_0330"/>
<proteinExistence type="predicted"/>
<dbReference type="EMBL" id="FXAM01000008">
    <property type="protein sequence ID" value="SMF97932.1"/>
    <property type="molecule type" value="Genomic_DNA"/>
</dbReference>
<keyword evidence="2" id="KW-0812">Transmembrane</keyword>
<organism evidence="3 4">
    <name type="scientific">Methylomagnum ishizawai</name>
    <dbReference type="NCBI Taxonomy" id="1760988"/>
    <lineage>
        <taxon>Bacteria</taxon>
        <taxon>Pseudomonadati</taxon>
        <taxon>Pseudomonadota</taxon>
        <taxon>Gammaproteobacteria</taxon>
        <taxon>Methylococcales</taxon>
        <taxon>Methylococcaceae</taxon>
        <taxon>Methylomagnum</taxon>
    </lineage>
</organism>
<keyword evidence="2" id="KW-0472">Membrane</keyword>
<name>A0A1Y6DCI7_9GAMM</name>
<sequence>MEAFQALMRLIFCGSAHPLACATPQSGPRALLTLAVLAVLLVLWFVWWRTGRPVAFGYVMRLIWLPMQLFWGLVYLPAALLASPLGWVVIVGLMLRYLALHVGTGTGGNLVDFLLIPGVWRLKVWCAQNLEQLKAWREWYPRPLHTAIPRPRREPTPVVVPALTSHKGRYADEMTMIRSLPPHLQRLILQERRPSPPASPLPPRPEDTSIDTGEPITETPPPMA</sequence>
<dbReference type="RefSeq" id="WP_085216933.1">
    <property type="nucleotide sequence ID" value="NZ_FXAM01000008.1"/>
</dbReference>
<accession>A0A1Y6DCI7</accession>
<dbReference type="OrthoDB" id="3543219at2"/>
<gene>
    <name evidence="3" type="ORF">SAMN02949497_0330</name>
</gene>
<evidence type="ECO:0000256" key="1">
    <source>
        <dbReference type="SAM" id="MobiDB-lite"/>
    </source>
</evidence>
<protein>
    <submittedName>
        <fullName evidence="3">Uncharacterized protein</fullName>
    </submittedName>
</protein>
<keyword evidence="2" id="KW-1133">Transmembrane helix</keyword>
<dbReference type="AlphaFoldDB" id="A0A1Y6DCI7"/>
<dbReference type="Proteomes" id="UP000192923">
    <property type="component" value="Unassembled WGS sequence"/>
</dbReference>